<organism evidence="3 4">
    <name type="scientific">Mycobacterium stomatepiae</name>
    <dbReference type="NCBI Taxonomy" id="470076"/>
    <lineage>
        <taxon>Bacteria</taxon>
        <taxon>Bacillati</taxon>
        <taxon>Actinomycetota</taxon>
        <taxon>Actinomycetes</taxon>
        <taxon>Mycobacteriales</taxon>
        <taxon>Mycobacteriaceae</taxon>
        <taxon>Mycobacterium</taxon>
        <taxon>Mycobacterium simiae complex</taxon>
    </lineage>
</organism>
<dbReference type="KEGG" id="msto:MSTO_51680"/>
<keyword evidence="4" id="KW-1185">Reference proteome</keyword>
<gene>
    <name evidence="3" type="ORF">MSTO_51680</name>
</gene>
<feature type="domain" description="O-acyltransferase WSD1-like N-terminal" evidence="2">
    <location>
        <begin position="32"/>
        <end position="154"/>
    </location>
</feature>
<proteinExistence type="predicted"/>
<feature type="compositionally biased region" description="Low complexity" evidence="1">
    <location>
        <begin position="182"/>
        <end position="191"/>
    </location>
</feature>
<evidence type="ECO:0000256" key="1">
    <source>
        <dbReference type="SAM" id="MobiDB-lite"/>
    </source>
</evidence>
<evidence type="ECO:0000313" key="3">
    <source>
        <dbReference type="EMBL" id="BBY24963.1"/>
    </source>
</evidence>
<name>A0A7I7QF82_9MYCO</name>
<feature type="region of interest" description="Disordered" evidence="1">
    <location>
        <begin position="174"/>
        <end position="210"/>
    </location>
</feature>
<evidence type="ECO:0000259" key="2">
    <source>
        <dbReference type="Pfam" id="PF03007"/>
    </source>
</evidence>
<dbReference type="GO" id="GO:0045017">
    <property type="term" value="P:glycerolipid biosynthetic process"/>
    <property type="evidence" value="ECO:0007669"/>
    <property type="project" value="InterPro"/>
</dbReference>
<dbReference type="EMBL" id="AP022587">
    <property type="protein sequence ID" value="BBY24963.1"/>
    <property type="molecule type" value="Genomic_DNA"/>
</dbReference>
<sequence length="210" mass="22224">MGARRMAAVDAQFYWMSAKVPSDEFLLYAFDGEPADLVRALDAVRRRADACSELRLRVADGCSLTYPQWVPTTVTPEQVVHHELADRGWHACLAAVAGLYAGQLDLRRLPWRLHVFTPVLGIPGVDGPGVVAVLQAPHALADGIRGAALAAWLFGRSAPVPGVHPPAPGPFAWRGRPGGMEPSPAGPRYAGGAAGTGSRHAATALHQHAP</sequence>
<reference evidence="3 4" key="1">
    <citation type="journal article" date="2019" name="Emerg. Microbes Infect.">
        <title>Comprehensive subspecies identification of 175 nontuberculous mycobacteria species based on 7547 genomic profiles.</title>
        <authorList>
            <person name="Matsumoto Y."/>
            <person name="Kinjo T."/>
            <person name="Motooka D."/>
            <person name="Nabeya D."/>
            <person name="Jung N."/>
            <person name="Uechi K."/>
            <person name="Horii T."/>
            <person name="Iida T."/>
            <person name="Fujita J."/>
            <person name="Nakamura S."/>
        </authorList>
    </citation>
    <scope>NUCLEOTIDE SEQUENCE [LARGE SCALE GENOMIC DNA]</scope>
    <source>
        <strain evidence="3 4">JCM 17783</strain>
    </source>
</reference>
<dbReference type="GO" id="GO:0004144">
    <property type="term" value="F:diacylglycerol O-acyltransferase activity"/>
    <property type="evidence" value="ECO:0007669"/>
    <property type="project" value="InterPro"/>
</dbReference>
<dbReference type="AlphaFoldDB" id="A0A7I7QF82"/>
<dbReference type="Pfam" id="PF03007">
    <property type="entry name" value="WS_DGAT_cat"/>
    <property type="match status" value="1"/>
</dbReference>
<evidence type="ECO:0000313" key="4">
    <source>
        <dbReference type="Proteomes" id="UP000467130"/>
    </source>
</evidence>
<protein>
    <recommendedName>
        <fullName evidence="2">O-acyltransferase WSD1-like N-terminal domain-containing protein</fullName>
    </recommendedName>
</protein>
<dbReference type="Proteomes" id="UP000467130">
    <property type="component" value="Chromosome"/>
</dbReference>
<dbReference type="InterPro" id="IPR004255">
    <property type="entry name" value="O-acyltransferase_WSD1_N"/>
</dbReference>
<accession>A0A7I7QF82</accession>